<evidence type="ECO:0000313" key="1">
    <source>
        <dbReference type="EMBL" id="EXA43576.1"/>
    </source>
</evidence>
<accession>W9PKN3</accession>
<organism evidence="1">
    <name type="scientific">Fusarium oxysporum f. sp. pisi HDV247</name>
    <dbReference type="NCBI Taxonomy" id="1080344"/>
    <lineage>
        <taxon>Eukaryota</taxon>
        <taxon>Fungi</taxon>
        <taxon>Dikarya</taxon>
        <taxon>Ascomycota</taxon>
        <taxon>Pezizomycotina</taxon>
        <taxon>Sordariomycetes</taxon>
        <taxon>Hypocreomycetidae</taxon>
        <taxon>Hypocreales</taxon>
        <taxon>Nectriaceae</taxon>
        <taxon>Fusarium</taxon>
        <taxon>Fusarium oxysporum species complex</taxon>
    </lineage>
</organism>
<gene>
    <name evidence="1" type="ORF">FOVG_08501</name>
</gene>
<protein>
    <submittedName>
        <fullName evidence="1">Uncharacterized protein</fullName>
    </submittedName>
</protein>
<reference evidence="1" key="2">
    <citation type="submission" date="2012-05" db="EMBL/GenBank/DDBJ databases">
        <title>Annotation of the Genome Sequence of Fusarium oxysporum HDV247.</title>
        <authorList>
            <consortium name="The Broad Institute Genomics Platform"/>
            <person name="Ma L.-J."/>
            <person name="Corby-Kistler H."/>
            <person name="Broz K."/>
            <person name="Gale L.R."/>
            <person name="Jonkers W."/>
            <person name="O'Donnell K."/>
            <person name="Ploetz R."/>
            <person name="Steinberg C."/>
            <person name="Schwartz D.C."/>
            <person name="VanEtten H."/>
            <person name="Zhou S."/>
            <person name="Young S.K."/>
            <person name="Zeng Q."/>
            <person name="Gargeya S."/>
            <person name="Fitzgerald M."/>
            <person name="Abouelleil A."/>
            <person name="Alvarado L."/>
            <person name="Chapman S.B."/>
            <person name="Gainer-Dewar J."/>
            <person name="Goldberg J."/>
            <person name="Griggs A."/>
            <person name="Gujja S."/>
            <person name="Hansen M."/>
            <person name="Howarth C."/>
            <person name="Imamovic A."/>
            <person name="Ireland A."/>
            <person name="Larimer J."/>
            <person name="McCowan C."/>
            <person name="Murphy C."/>
            <person name="Pearson M."/>
            <person name="Poon T.W."/>
            <person name="Priest M."/>
            <person name="Roberts A."/>
            <person name="Saif S."/>
            <person name="Shea T."/>
            <person name="Sykes S."/>
            <person name="Wortman J."/>
            <person name="Nusbaum C."/>
            <person name="Birren B."/>
        </authorList>
    </citation>
    <scope>NUCLEOTIDE SEQUENCE</scope>
    <source>
        <strain evidence="1">HDV247</strain>
    </source>
</reference>
<proteinExistence type="predicted"/>
<sequence length="30" mass="3063">MALLSCRASTNGSNATIKDQLASALVVQAQ</sequence>
<reference evidence="1" key="1">
    <citation type="submission" date="2011-10" db="EMBL/GenBank/DDBJ databases">
        <title>The Genome Sequence of Fusarium oxysporum HDV247.</title>
        <authorList>
            <consortium name="The Broad Institute Genome Sequencing Platform"/>
            <person name="Ma L.-J."/>
            <person name="Gale L.R."/>
            <person name="Schwartz D.C."/>
            <person name="Zhou S."/>
            <person name="Corby-Kistler H."/>
            <person name="Young S.K."/>
            <person name="Zeng Q."/>
            <person name="Gargeya S."/>
            <person name="Fitzgerald M."/>
            <person name="Haas B."/>
            <person name="Abouelleil A."/>
            <person name="Alvarado L."/>
            <person name="Arachchi H.M."/>
            <person name="Berlin A."/>
            <person name="Brown A."/>
            <person name="Chapman S.B."/>
            <person name="Chen Z."/>
            <person name="Dunbar C."/>
            <person name="Freedman E."/>
            <person name="Gearin G."/>
            <person name="Goldberg J."/>
            <person name="Griggs A."/>
            <person name="Gujja S."/>
            <person name="Heiman D."/>
            <person name="Howarth C."/>
            <person name="Larson L."/>
            <person name="Lui A."/>
            <person name="MacDonald P.J.P."/>
            <person name="Montmayeur A."/>
            <person name="Murphy C."/>
            <person name="Neiman D."/>
            <person name="Pearson M."/>
            <person name="Priest M."/>
            <person name="Roberts A."/>
            <person name="Saif S."/>
            <person name="Shea T."/>
            <person name="Shenoy N."/>
            <person name="Sisk P."/>
            <person name="Stolte C."/>
            <person name="Sykes S."/>
            <person name="Wortman J."/>
            <person name="Nusbaum C."/>
            <person name="Birren B."/>
        </authorList>
    </citation>
    <scope>NUCLEOTIDE SEQUENCE [LARGE SCALE GENOMIC DNA]</scope>
    <source>
        <strain evidence="1">HDV247</strain>
    </source>
</reference>
<dbReference type="EMBL" id="JH650972">
    <property type="protein sequence ID" value="EXA43576.1"/>
    <property type="molecule type" value="Genomic_DNA"/>
</dbReference>
<dbReference type="Proteomes" id="UP000030751">
    <property type="component" value="Unassembled WGS sequence"/>
</dbReference>
<dbReference type="AlphaFoldDB" id="W9PKN3"/>
<dbReference type="HOGENOM" id="CLU_3406415_0_0_1"/>
<name>W9PKN3_FUSOX</name>